<keyword evidence="13 23" id="KW-0067">ATP-binding</keyword>
<keyword evidence="18" id="KW-0406">Ion transport</keyword>
<sequence>MSDIRLQLTGITCAGCVRKVEGALNQVLGVEQANVNFADRTAQVSGSVTGEQLVKAVLDVGYGATVIVDLKAQQKKNAQLRQQELRQLMQQTLIALVPGALVMLYGMVLADMMIHDQQDRIIWGGIGIVTLALMVVAGRHFFINAWRLAKNKDANMDSLIALGTGAAWLYSSIVVLVPDLFPHAARHVYYEASLMIIGFVNLGRFLEVRARGNTSQAIEKLLALQPANAWVKRNGKELEIPVEHLVTGDLIRIRPGEAFVVDGELQEGETLVDESMLTGEPMPVKKQPGSALSAGTLNQNGSGWYIATQVGENTLLAAIIQSVQTAQGAKLPIARMADNIAAWFVPTVIVIALLAATLWFFVGPEPRIAYTLVSGMTVLIIACPCALGLATPMSVMVGVGKAAQAGLLIRNGDALQHLATLKTVVFDKTGTLTRGKPALQSLHSVSQKTEDELLAIAYALEKGSAHHIAWAIAEAAKARAIDAPAVSNFDEVSGKGVSATLHGELIIIGNRSFMAETGVTLSAEQQSHIETIQQGGATVVFIAAQTAAQPVELLGWMVIADTLKDDAAATVQQLQQQGIQVVMLSGDNRLTVNHIASQLGITEVHGDALPQQKLDIIRHYQQQGLTAMVGDGINDAPALAQADVGIAIGAGTAIAIESADVTLLTTKLQGLLEAIHVSRATMTNIKQNLFGAFIYNVIGIPIAAGLLYPFTGSLLSPVFAGAAMALSSVTVVMNANRLHFLRPLRTS</sequence>
<dbReference type="InterPro" id="IPR017969">
    <property type="entry name" value="Heavy-metal-associated_CS"/>
</dbReference>
<evidence type="ECO:0000256" key="15">
    <source>
        <dbReference type="ARBA" id="ARBA00022967"/>
    </source>
</evidence>
<keyword evidence="26" id="KW-1185">Reference proteome</keyword>
<evidence type="ECO:0000256" key="16">
    <source>
        <dbReference type="ARBA" id="ARBA00022989"/>
    </source>
</evidence>
<evidence type="ECO:0000256" key="9">
    <source>
        <dbReference type="ARBA" id="ARBA00022723"/>
    </source>
</evidence>
<dbReference type="Proteomes" id="UP000652567">
    <property type="component" value="Unassembled WGS sequence"/>
</dbReference>
<feature type="transmembrane region" description="Helical" evidence="23">
    <location>
        <begin position="689"/>
        <end position="708"/>
    </location>
</feature>
<dbReference type="NCBIfam" id="TIGR01525">
    <property type="entry name" value="ATPase-IB_hvy"/>
    <property type="match status" value="1"/>
</dbReference>
<dbReference type="InterPro" id="IPR006121">
    <property type="entry name" value="HMA_dom"/>
</dbReference>
<keyword evidence="5" id="KW-0813">Transport</keyword>
<dbReference type="InterPro" id="IPR027256">
    <property type="entry name" value="P-typ_ATPase_IB"/>
</dbReference>
<dbReference type="InterPro" id="IPR023299">
    <property type="entry name" value="ATPase_P-typ_cyto_dom_N"/>
</dbReference>
<dbReference type="SUPFAM" id="SSF81653">
    <property type="entry name" value="Calcium ATPase, transduction domain A"/>
    <property type="match status" value="1"/>
</dbReference>
<evidence type="ECO:0000256" key="13">
    <source>
        <dbReference type="ARBA" id="ARBA00022840"/>
    </source>
</evidence>
<dbReference type="RefSeq" id="WP_193907079.1">
    <property type="nucleotide sequence ID" value="NZ_PRDL01000001.1"/>
</dbReference>
<keyword evidence="10" id="KW-0677">Repeat</keyword>
<dbReference type="Pfam" id="PF00702">
    <property type="entry name" value="Hydrolase"/>
    <property type="match status" value="1"/>
</dbReference>
<evidence type="ECO:0000256" key="10">
    <source>
        <dbReference type="ARBA" id="ARBA00022737"/>
    </source>
</evidence>
<evidence type="ECO:0000256" key="17">
    <source>
        <dbReference type="ARBA" id="ARBA00023008"/>
    </source>
</evidence>
<dbReference type="PROSITE" id="PS50846">
    <property type="entry name" value="HMA_2"/>
    <property type="match status" value="1"/>
</dbReference>
<reference evidence="25" key="1">
    <citation type="submission" date="2018-07" db="EMBL/GenBank/DDBJ databases">
        <title>Genome assembly of strain Ka43.</title>
        <authorList>
            <person name="Kukolya J."/>
            <person name="Nagy I."/>
            <person name="Horvath B."/>
            <person name="Toth A."/>
        </authorList>
    </citation>
    <scope>NUCLEOTIDE SEQUENCE</scope>
    <source>
        <strain evidence="25">KB43</strain>
    </source>
</reference>
<dbReference type="InterPro" id="IPR036163">
    <property type="entry name" value="HMA_dom_sf"/>
</dbReference>
<feature type="transmembrane region" description="Helical" evidence="23">
    <location>
        <begin position="340"/>
        <end position="362"/>
    </location>
</feature>
<keyword evidence="16 23" id="KW-1133">Transmembrane helix</keyword>
<keyword evidence="8 23" id="KW-0812">Transmembrane</keyword>
<dbReference type="PANTHER" id="PTHR43520:SF6">
    <property type="entry name" value="COPPER-EXPORTING P-TYPE ATPASE"/>
    <property type="match status" value="1"/>
</dbReference>
<dbReference type="GO" id="GO:0043682">
    <property type="term" value="F:P-type divalent copper transporter activity"/>
    <property type="evidence" value="ECO:0007669"/>
    <property type="project" value="TreeGrafter"/>
</dbReference>
<keyword evidence="12" id="KW-0187">Copper transport</keyword>
<evidence type="ECO:0000256" key="21">
    <source>
        <dbReference type="ARBA" id="ARBA00033239"/>
    </source>
</evidence>
<evidence type="ECO:0000256" key="1">
    <source>
        <dbReference type="ARBA" id="ARBA00004651"/>
    </source>
</evidence>
<dbReference type="Gene3D" id="3.40.1110.10">
    <property type="entry name" value="Calcium-transporting ATPase, cytoplasmic domain N"/>
    <property type="match status" value="1"/>
</dbReference>
<dbReference type="Pfam" id="PF00122">
    <property type="entry name" value="E1-E2_ATPase"/>
    <property type="match status" value="1"/>
</dbReference>
<dbReference type="InterPro" id="IPR036412">
    <property type="entry name" value="HAD-like_sf"/>
</dbReference>
<keyword evidence="9 23" id="KW-0479">Metal-binding</keyword>
<evidence type="ECO:0000256" key="5">
    <source>
        <dbReference type="ARBA" id="ARBA00022448"/>
    </source>
</evidence>
<dbReference type="AlphaFoldDB" id="A0A928V409"/>
<evidence type="ECO:0000256" key="6">
    <source>
        <dbReference type="ARBA" id="ARBA00022475"/>
    </source>
</evidence>
<evidence type="ECO:0000256" key="18">
    <source>
        <dbReference type="ARBA" id="ARBA00023065"/>
    </source>
</evidence>
<dbReference type="PRINTS" id="PR00120">
    <property type="entry name" value="HATPASE"/>
</dbReference>
<dbReference type="NCBIfam" id="TIGR01494">
    <property type="entry name" value="ATPase_P-type"/>
    <property type="match status" value="1"/>
</dbReference>
<evidence type="ECO:0000256" key="7">
    <source>
        <dbReference type="ARBA" id="ARBA00022553"/>
    </source>
</evidence>
<keyword evidence="19 23" id="KW-0472">Membrane</keyword>
<evidence type="ECO:0000256" key="23">
    <source>
        <dbReference type="RuleBase" id="RU362081"/>
    </source>
</evidence>
<dbReference type="InterPro" id="IPR008250">
    <property type="entry name" value="ATPase_P-typ_transduc_dom_A_sf"/>
</dbReference>
<comment type="caution">
    <text evidence="25">The sequence shown here is derived from an EMBL/GenBank/DDBJ whole genome shotgun (WGS) entry which is preliminary data.</text>
</comment>
<evidence type="ECO:0000256" key="12">
    <source>
        <dbReference type="ARBA" id="ARBA00022796"/>
    </source>
</evidence>
<organism evidence="25 26">
    <name type="scientific">Cellvibrio polysaccharolyticus</name>
    <dbReference type="NCBI Taxonomy" id="2082724"/>
    <lineage>
        <taxon>Bacteria</taxon>
        <taxon>Pseudomonadati</taxon>
        <taxon>Pseudomonadota</taxon>
        <taxon>Gammaproteobacteria</taxon>
        <taxon>Cellvibrionales</taxon>
        <taxon>Cellvibrionaceae</taxon>
        <taxon>Cellvibrio</taxon>
    </lineage>
</organism>
<dbReference type="CDD" id="cd02094">
    <property type="entry name" value="P-type_ATPase_Cu-like"/>
    <property type="match status" value="1"/>
</dbReference>
<dbReference type="Gene3D" id="3.30.70.100">
    <property type="match status" value="1"/>
</dbReference>
<evidence type="ECO:0000256" key="19">
    <source>
        <dbReference type="ARBA" id="ARBA00023136"/>
    </source>
</evidence>
<dbReference type="GO" id="GO:0005524">
    <property type="term" value="F:ATP binding"/>
    <property type="evidence" value="ECO:0007669"/>
    <property type="project" value="UniProtKB-UniRule"/>
</dbReference>
<dbReference type="CDD" id="cd00371">
    <property type="entry name" value="HMA"/>
    <property type="match status" value="1"/>
</dbReference>
<dbReference type="GO" id="GO:0140581">
    <property type="term" value="F:P-type monovalent copper transporter activity"/>
    <property type="evidence" value="ECO:0007669"/>
    <property type="project" value="UniProtKB-EC"/>
</dbReference>
<dbReference type="Gene3D" id="3.40.50.1000">
    <property type="entry name" value="HAD superfamily/HAD-like"/>
    <property type="match status" value="1"/>
</dbReference>
<dbReference type="FunFam" id="2.70.150.10:FF:000020">
    <property type="entry name" value="Copper-exporting P-type ATPase A"/>
    <property type="match status" value="1"/>
</dbReference>
<dbReference type="GO" id="GO:0060003">
    <property type="term" value="P:copper ion export"/>
    <property type="evidence" value="ECO:0007669"/>
    <property type="project" value="UniProtKB-ARBA"/>
</dbReference>
<dbReference type="SUPFAM" id="SSF55008">
    <property type="entry name" value="HMA, heavy metal-associated domain"/>
    <property type="match status" value="1"/>
</dbReference>
<evidence type="ECO:0000256" key="4">
    <source>
        <dbReference type="ARBA" id="ARBA00015102"/>
    </source>
</evidence>
<comment type="subcellular location">
    <subcellularLocation>
        <location evidence="1">Cell membrane</location>
        <topology evidence="1">Multi-pass membrane protein</topology>
    </subcellularLocation>
</comment>
<dbReference type="PRINTS" id="PR00119">
    <property type="entry name" value="CATATPASE"/>
</dbReference>
<dbReference type="InterPro" id="IPR018303">
    <property type="entry name" value="ATPase_P-typ_P_site"/>
</dbReference>
<dbReference type="GO" id="GO:0016887">
    <property type="term" value="F:ATP hydrolysis activity"/>
    <property type="evidence" value="ECO:0007669"/>
    <property type="project" value="InterPro"/>
</dbReference>
<dbReference type="SFLD" id="SFLDG00002">
    <property type="entry name" value="C1.7:_P-type_atpase_like"/>
    <property type="match status" value="1"/>
</dbReference>
<dbReference type="InterPro" id="IPR023214">
    <property type="entry name" value="HAD_sf"/>
</dbReference>
<feature type="transmembrane region" description="Helical" evidence="23">
    <location>
        <begin position="714"/>
        <end position="735"/>
    </location>
</feature>
<evidence type="ECO:0000256" key="11">
    <source>
        <dbReference type="ARBA" id="ARBA00022741"/>
    </source>
</evidence>
<feature type="transmembrane region" description="Helical" evidence="23">
    <location>
        <begin position="93"/>
        <end position="114"/>
    </location>
</feature>
<dbReference type="GO" id="GO:0055070">
    <property type="term" value="P:copper ion homeostasis"/>
    <property type="evidence" value="ECO:0007669"/>
    <property type="project" value="TreeGrafter"/>
</dbReference>
<dbReference type="SFLD" id="SFLDS00003">
    <property type="entry name" value="Haloacid_Dehalogenase"/>
    <property type="match status" value="1"/>
</dbReference>
<keyword evidence="17" id="KW-0186">Copper</keyword>
<protein>
    <recommendedName>
        <fullName evidence="4">Copper-exporting P-type ATPase</fullName>
        <ecNumber evidence="3">7.2.2.8</ecNumber>
    </recommendedName>
    <alternativeName>
        <fullName evidence="20">Copper-exporting P-type ATPase A</fullName>
    </alternativeName>
    <alternativeName>
        <fullName evidence="21">Cu(+)-exporting ATPase</fullName>
    </alternativeName>
</protein>
<dbReference type="Pfam" id="PF00403">
    <property type="entry name" value="HMA"/>
    <property type="match status" value="1"/>
</dbReference>
<evidence type="ECO:0000256" key="14">
    <source>
        <dbReference type="ARBA" id="ARBA00022842"/>
    </source>
</evidence>
<evidence type="ECO:0000256" key="8">
    <source>
        <dbReference type="ARBA" id="ARBA00022692"/>
    </source>
</evidence>
<keyword evidence="14" id="KW-0460">Magnesium</keyword>
<comment type="catalytic activity">
    <reaction evidence="22">
        <text>Cu(+)(in) + ATP + H2O = Cu(+)(out) + ADP + phosphate + H(+)</text>
        <dbReference type="Rhea" id="RHEA:25792"/>
        <dbReference type="ChEBI" id="CHEBI:15377"/>
        <dbReference type="ChEBI" id="CHEBI:15378"/>
        <dbReference type="ChEBI" id="CHEBI:30616"/>
        <dbReference type="ChEBI" id="CHEBI:43474"/>
        <dbReference type="ChEBI" id="CHEBI:49552"/>
        <dbReference type="ChEBI" id="CHEBI:456216"/>
        <dbReference type="EC" id="7.2.2.8"/>
    </reaction>
</comment>
<name>A0A928V409_9GAMM</name>
<dbReference type="GO" id="GO:0005507">
    <property type="term" value="F:copper ion binding"/>
    <property type="evidence" value="ECO:0007669"/>
    <property type="project" value="TreeGrafter"/>
</dbReference>
<dbReference type="PROSITE" id="PS00154">
    <property type="entry name" value="ATPASE_E1_E2"/>
    <property type="match status" value="1"/>
</dbReference>
<dbReference type="SUPFAM" id="SSF56784">
    <property type="entry name" value="HAD-like"/>
    <property type="match status" value="1"/>
</dbReference>
<dbReference type="InterPro" id="IPR044492">
    <property type="entry name" value="P_typ_ATPase_HD_dom"/>
</dbReference>
<feature type="transmembrane region" description="Helical" evidence="23">
    <location>
        <begin position="187"/>
        <end position="206"/>
    </location>
</feature>
<evidence type="ECO:0000256" key="22">
    <source>
        <dbReference type="ARBA" id="ARBA00049289"/>
    </source>
</evidence>
<feature type="domain" description="HMA" evidence="24">
    <location>
        <begin position="2"/>
        <end position="65"/>
    </location>
</feature>
<evidence type="ECO:0000259" key="24">
    <source>
        <dbReference type="PROSITE" id="PS50846"/>
    </source>
</evidence>
<evidence type="ECO:0000256" key="3">
    <source>
        <dbReference type="ARBA" id="ARBA00012517"/>
    </source>
</evidence>
<dbReference type="Gene3D" id="2.70.150.10">
    <property type="entry name" value="Calcium-transporting ATPase, cytoplasmic transduction domain A"/>
    <property type="match status" value="1"/>
</dbReference>
<feature type="transmembrane region" description="Helical" evidence="23">
    <location>
        <begin position="368"/>
        <end position="391"/>
    </location>
</feature>
<dbReference type="InterPro" id="IPR001757">
    <property type="entry name" value="P_typ_ATPase"/>
</dbReference>
<evidence type="ECO:0000256" key="2">
    <source>
        <dbReference type="ARBA" id="ARBA00006024"/>
    </source>
</evidence>
<feature type="transmembrane region" description="Helical" evidence="23">
    <location>
        <begin position="159"/>
        <end position="181"/>
    </location>
</feature>
<comment type="similarity">
    <text evidence="2 23">Belongs to the cation transport ATPase (P-type) (TC 3.A.3) family. Type IB subfamily.</text>
</comment>
<proteinExistence type="inferred from homology"/>
<dbReference type="InterPro" id="IPR059000">
    <property type="entry name" value="ATPase_P-type_domA"/>
</dbReference>
<keyword evidence="15" id="KW-1278">Translocase</keyword>
<dbReference type="EC" id="7.2.2.8" evidence="3"/>
<keyword evidence="7" id="KW-0597">Phosphoprotein</keyword>
<dbReference type="PANTHER" id="PTHR43520">
    <property type="entry name" value="ATP7, ISOFORM B"/>
    <property type="match status" value="1"/>
</dbReference>
<evidence type="ECO:0000313" key="26">
    <source>
        <dbReference type="Proteomes" id="UP000652567"/>
    </source>
</evidence>
<keyword evidence="11 23" id="KW-0547">Nucleotide-binding</keyword>
<dbReference type="NCBIfam" id="TIGR01511">
    <property type="entry name" value="ATPase-IB1_Cu"/>
    <property type="match status" value="1"/>
</dbReference>
<dbReference type="InterPro" id="IPR023298">
    <property type="entry name" value="ATPase_P-typ_TM_dom_sf"/>
</dbReference>
<dbReference type="SFLD" id="SFLDF00027">
    <property type="entry name" value="p-type_atpase"/>
    <property type="match status" value="1"/>
</dbReference>
<gene>
    <name evidence="25" type="ORF">C4F51_03215</name>
</gene>
<dbReference type="EMBL" id="PRDL01000001">
    <property type="protein sequence ID" value="MBE8716192.1"/>
    <property type="molecule type" value="Genomic_DNA"/>
</dbReference>
<accession>A0A928V409</accession>
<feature type="transmembrane region" description="Helical" evidence="23">
    <location>
        <begin position="120"/>
        <end position="138"/>
    </location>
</feature>
<evidence type="ECO:0000313" key="25">
    <source>
        <dbReference type="EMBL" id="MBE8716192.1"/>
    </source>
</evidence>
<dbReference type="PROSITE" id="PS01047">
    <property type="entry name" value="HMA_1"/>
    <property type="match status" value="1"/>
</dbReference>
<dbReference type="GO" id="GO:0005886">
    <property type="term" value="C:plasma membrane"/>
    <property type="evidence" value="ECO:0007669"/>
    <property type="project" value="UniProtKB-SubCell"/>
</dbReference>
<evidence type="ECO:0000256" key="20">
    <source>
        <dbReference type="ARBA" id="ARBA00029719"/>
    </source>
</evidence>
<dbReference type="SUPFAM" id="SSF81665">
    <property type="entry name" value="Calcium ATPase, transmembrane domain M"/>
    <property type="match status" value="1"/>
</dbReference>
<keyword evidence="6 23" id="KW-1003">Cell membrane</keyword>